<keyword evidence="2" id="KW-0812">Transmembrane</keyword>
<dbReference type="EMBL" id="BARS01018850">
    <property type="protein sequence ID" value="GAF86046.1"/>
    <property type="molecule type" value="Genomic_DNA"/>
</dbReference>
<comment type="caution">
    <text evidence="4">The sequence shown here is derived from an EMBL/GenBank/DDBJ whole genome shotgun (WGS) entry which is preliminary data.</text>
</comment>
<dbReference type="SUPFAM" id="SSF53822">
    <property type="entry name" value="Periplasmic binding protein-like I"/>
    <property type="match status" value="1"/>
</dbReference>
<dbReference type="Gene3D" id="3.40.50.2300">
    <property type="match status" value="2"/>
</dbReference>
<dbReference type="InterPro" id="IPR051010">
    <property type="entry name" value="BCAA_transport"/>
</dbReference>
<feature type="domain" description="Leucine-binding protein" evidence="3">
    <location>
        <begin position="33"/>
        <end position="180"/>
    </location>
</feature>
<keyword evidence="1" id="KW-0732">Signal</keyword>
<evidence type="ECO:0000256" key="2">
    <source>
        <dbReference type="SAM" id="Phobius"/>
    </source>
</evidence>
<evidence type="ECO:0000259" key="3">
    <source>
        <dbReference type="Pfam" id="PF13458"/>
    </source>
</evidence>
<dbReference type="InterPro" id="IPR028081">
    <property type="entry name" value="Leu-bd"/>
</dbReference>
<dbReference type="PROSITE" id="PS51257">
    <property type="entry name" value="PROKAR_LIPOPROTEIN"/>
    <property type="match status" value="1"/>
</dbReference>
<dbReference type="PANTHER" id="PTHR30483:SF6">
    <property type="entry name" value="PERIPLASMIC BINDING PROTEIN OF ABC TRANSPORTER FOR NATURAL AMINO ACIDS"/>
    <property type="match status" value="1"/>
</dbReference>
<feature type="non-terminal residue" evidence="4">
    <location>
        <position position="182"/>
    </location>
</feature>
<keyword evidence="2" id="KW-0472">Membrane</keyword>
<name>X0TFH5_9ZZZZ</name>
<proteinExistence type="predicted"/>
<gene>
    <name evidence="4" type="ORF">S01H1_30618</name>
</gene>
<keyword evidence="2" id="KW-1133">Transmembrane helix</keyword>
<feature type="transmembrane region" description="Helical" evidence="2">
    <location>
        <begin position="7"/>
        <end position="26"/>
    </location>
</feature>
<dbReference type="Pfam" id="PF13458">
    <property type="entry name" value="Peripla_BP_6"/>
    <property type="match status" value="1"/>
</dbReference>
<protein>
    <recommendedName>
        <fullName evidence="3">Leucine-binding protein domain-containing protein</fullName>
    </recommendedName>
</protein>
<dbReference type="PANTHER" id="PTHR30483">
    <property type="entry name" value="LEUCINE-SPECIFIC-BINDING PROTEIN"/>
    <property type="match status" value="1"/>
</dbReference>
<dbReference type="InterPro" id="IPR028082">
    <property type="entry name" value="Peripla_BP_I"/>
</dbReference>
<dbReference type="AlphaFoldDB" id="X0TFH5"/>
<evidence type="ECO:0000313" key="4">
    <source>
        <dbReference type="EMBL" id="GAF86046.1"/>
    </source>
</evidence>
<sequence>MLNRFGIRWWCFFVFIGAGLLILGFFGCAQTGSVKVGTLFAYTGDLATGGPFLRKGADLAAEHINAAGGVLKRQVELVHKDSETNPDAAIEAAQALVKDERVPAIIGCQSSGVTLAVANSVAIPRQVVLISPASTSPDLTNLQDNDFVFRTTPSDTLQGAVLAQLAKELGFKSACTMYINNA</sequence>
<accession>X0TFH5</accession>
<evidence type="ECO:0000256" key="1">
    <source>
        <dbReference type="ARBA" id="ARBA00022729"/>
    </source>
</evidence>
<organism evidence="4">
    <name type="scientific">marine sediment metagenome</name>
    <dbReference type="NCBI Taxonomy" id="412755"/>
    <lineage>
        <taxon>unclassified sequences</taxon>
        <taxon>metagenomes</taxon>
        <taxon>ecological metagenomes</taxon>
    </lineage>
</organism>
<reference evidence="4" key="1">
    <citation type="journal article" date="2014" name="Front. Microbiol.">
        <title>High frequency of phylogenetically diverse reductive dehalogenase-homologous genes in deep subseafloor sedimentary metagenomes.</title>
        <authorList>
            <person name="Kawai M."/>
            <person name="Futagami T."/>
            <person name="Toyoda A."/>
            <person name="Takaki Y."/>
            <person name="Nishi S."/>
            <person name="Hori S."/>
            <person name="Arai W."/>
            <person name="Tsubouchi T."/>
            <person name="Morono Y."/>
            <person name="Uchiyama I."/>
            <person name="Ito T."/>
            <person name="Fujiyama A."/>
            <person name="Inagaki F."/>
            <person name="Takami H."/>
        </authorList>
    </citation>
    <scope>NUCLEOTIDE SEQUENCE</scope>
    <source>
        <strain evidence="4">Expedition CK06-06</strain>
    </source>
</reference>